<dbReference type="SUPFAM" id="SSF55347">
    <property type="entry name" value="Glyceraldehyde-3-phosphate dehydrogenase-like, C-terminal domain"/>
    <property type="match status" value="1"/>
</dbReference>
<evidence type="ECO:0000259" key="4">
    <source>
        <dbReference type="Pfam" id="PF22725"/>
    </source>
</evidence>
<name>A0A2K3UWB8_9DEIO</name>
<comment type="caution">
    <text evidence="5">The sequence shown here is derived from an EMBL/GenBank/DDBJ whole genome shotgun (WGS) entry which is preliminary data.</text>
</comment>
<keyword evidence="6" id="KW-1185">Reference proteome</keyword>
<dbReference type="PANTHER" id="PTHR22604:SF105">
    <property type="entry name" value="TRANS-1,2-DIHYDROBENZENE-1,2-DIOL DEHYDROGENASE"/>
    <property type="match status" value="1"/>
</dbReference>
<organism evidence="5 6">
    <name type="scientific">Deinococcus koreensis</name>
    <dbReference type="NCBI Taxonomy" id="2054903"/>
    <lineage>
        <taxon>Bacteria</taxon>
        <taxon>Thermotogati</taxon>
        <taxon>Deinococcota</taxon>
        <taxon>Deinococci</taxon>
        <taxon>Deinococcales</taxon>
        <taxon>Deinococcaceae</taxon>
        <taxon>Deinococcus</taxon>
    </lineage>
</organism>
<dbReference type="GO" id="GO:0000166">
    <property type="term" value="F:nucleotide binding"/>
    <property type="evidence" value="ECO:0007669"/>
    <property type="project" value="InterPro"/>
</dbReference>
<dbReference type="PRINTS" id="PR01775">
    <property type="entry name" value="GLFROXRDTASE"/>
</dbReference>
<dbReference type="PANTHER" id="PTHR22604">
    <property type="entry name" value="OXIDOREDUCTASES"/>
    <property type="match status" value="1"/>
</dbReference>
<feature type="domain" description="Gfo/Idh/MocA-like oxidoreductase N-terminal" evidence="3">
    <location>
        <begin position="18"/>
        <end position="140"/>
    </location>
</feature>
<dbReference type="InterPro" id="IPR036291">
    <property type="entry name" value="NAD(P)-bd_dom_sf"/>
</dbReference>
<feature type="domain" description="GFO/IDH/MocA-like oxidoreductase" evidence="4">
    <location>
        <begin position="151"/>
        <end position="270"/>
    </location>
</feature>
<evidence type="ECO:0000313" key="5">
    <source>
        <dbReference type="EMBL" id="PNY80825.1"/>
    </source>
</evidence>
<evidence type="ECO:0000259" key="3">
    <source>
        <dbReference type="Pfam" id="PF01408"/>
    </source>
</evidence>
<protein>
    <submittedName>
        <fullName evidence="5">Gfo/Idh/MocA family oxidoreductase</fullName>
    </submittedName>
</protein>
<dbReference type="SUPFAM" id="SSF51735">
    <property type="entry name" value="NAD(P)-binding Rossmann-fold domains"/>
    <property type="match status" value="1"/>
</dbReference>
<evidence type="ECO:0000256" key="1">
    <source>
        <dbReference type="ARBA" id="ARBA00010928"/>
    </source>
</evidence>
<dbReference type="Pfam" id="PF01408">
    <property type="entry name" value="GFO_IDH_MocA"/>
    <property type="match status" value="1"/>
</dbReference>
<dbReference type="AlphaFoldDB" id="A0A2K3UWB8"/>
<keyword evidence="2" id="KW-0560">Oxidoreductase</keyword>
<dbReference type="OrthoDB" id="9815825at2"/>
<dbReference type="InterPro" id="IPR008354">
    <property type="entry name" value="Glc-Fru_OxRdtase_bac"/>
</dbReference>
<dbReference type="GO" id="GO:0016491">
    <property type="term" value="F:oxidoreductase activity"/>
    <property type="evidence" value="ECO:0007669"/>
    <property type="project" value="UniProtKB-KW"/>
</dbReference>
<accession>A0A2K3UWB8</accession>
<dbReference type="InterPro" id="IPR055170">
    <property type="entry name" value="GFO_IDH_MocA-like_dom"/>
</dbReference>
<dbReference type="InterPro" id="IPR000683">
    <property type="entry name" value="Gfo/Idh/MocA-like_OxRdtase_N"/>
</dbReference>
<dbReference type="Proteomes" id="UP000236379">
    <property type="component" value="Unassembled WGS sequence"/>
</dbReference>
<dbReference type="Gene3D" id="3.40.50.720">
    <property type="entry name" value="NAD(P)-binding Rossmann-like Domain"/>
    <property type="match status" value="1"/>
</dbReference>
<sequence length="367" mass="40691">MPQKPKIKAPKPESQRVGFAIVGLGKLSVQELIPAARTSEHAYVAALVSSEEDKGEAFARAFDLSESDVYTYDEFDGLADRPDVEVVYIVLPNSMHREYVTRAAKMGKHVLCEKPLGMNARDAQEMVDVCKEAGVLLMTAYRCQYTPAHWAARDAVQGGTLGKVKLLDSMHVQVEDDPTVWRLKKELAGGGPLPDVGIYSLNTVRFVTGQEPEWVFATMHQPKKDKRFKEVEESMSFMLGFADGVVANIHTSYGAFKTDTLRVMGEDGSLLMDPAFKYEGLQLTLSSEAGKTMPTFPSYDQFSLEFDHFAQCVRSGKQPWTPGEEGVQDHVIMDALYESARSGKVVKLKAVKKRDAFRGTKPKLPKG</sequence>
<dbReference type="RefSeq" id="WP_103311051.1">
    <property type="nucleotide sequence ID" value="NZ_PPPD01000001.1"/>
</dbReference>
<evidence type="ECO:0000256" key="2">
    <source>
        <dbReference type="ARBA" id="ARBA00023002"/>
    </source>
</evidence>
<dbReference type="EMBL" id="PPPD01000001">
    <property type="protein sequence ID" value="PNY80825.1"/>
    <property type="molecule type" value="Genomic_DNA"/>
</dbReference>
<reference evidence="5 6" key="1">
    <citation type="submission" date="2018-01" db="EMBL/GenBank/DDBJ databases">
        <title>Deinococcus koreensis sp. nov., a radiation-resistant bacterium isolated from river water.</title>
        <authorList>
            <person name="Choi A."/>
        </authorList>
    </citation>
    <scope>NUCLEOTIDE SEQUENCE [LARGE SCALE GENOMIC DNA]</scope>
    <source>
        <strain evidence="5 6">SJW1-2</strain>
    </source>
</reference>
<gene>
    <name evidence="5" type="ORF">CVO96_05070</name>
</gene>
<dbReference type="Gene3D" id="3.30.360.10">
    <property type="entry name" value="Dihydrodipicolinate Reductase, domain 2"/>
    <property type="match status" value="1"/>
</dbReference>
<comment type="similarity">
    <text evidence="1">Belongs to the Gfo/Idh/MocA family.</text>
</comment>
<evidence type="ECO:0000313" key="6">
    <source>
        <dbReference type="Proteomes" id="UP000236379"/>
    </source>
</evidence>
<proteinExistence type="inferred from homology"/>
<dbReference type="InterPro" id="IPR050984">
    <property type="entry name" value="Gfo/Idh/MocA_domain"/>
</dbReference>
<dbReference type="Pfam" id="PF22725">
    <property type="entry name" value="GFO_IDH_MocA_C3"/>
    <property type="match status" value="1"/>
</dbReference>